<dbReference type="EMBL" id="BX571856">
    <property type="protein sequence ID" value="CAG41096.1"/>
    <property type="molecule type" value="Genomic_DNA"/>
</dbReference>
<dbReference type="AlphaFoldDB" id="A0A7U7ID75"/>
<organism evidence="1 2">
    <name type="scientific">Staphylococcus aureus (strain MRSA252)</name>
    <dbReference type="NCBI Taxonomy" id="282458"/>
    <lineage>
        <taxon>Bacteria</taxon>
        <taxon>Bacillati</taxon>
        <taxon>Bacillota</taxon>
        <taxon>Bacilli</taxon>
        <taxon>Bacillales</taxon>
        <taxon>Staphylococcaceae</taxon>
        <taxon>Staphylococcus</taxon>
    </lineage>
</organism>
<gene>
    <name evidence="1" type="ordered locus">SAR2115</name>
</gene>
<dbReference type="Proteomes" id="UP000000596">
    <property type="component" value="Chromosome"/>
</dbReference>
<sequence>MSSMATISITTDYKFTKKSAQKLIDAMEINENNSNVNKTNIKATKIKSTCEIENLLKDYRSN</sequence>
<protein>
    <submittedName>
        <fullName evidence="1">Uncharacterized protein</fullName>
    </submittedName>
</protein>
<accession>A0A7U7ID75</accession>
<proteinExistence type="predicted"/>
<dbReference type="KEGG" id="sar:SAR2115"/>
<name>A0A7U7ID75_STAAR</name>
<evidence type="ECO:0000313" key="2">
    <source>
        <dbReference type="Proteomes" id="UP000000596"/>
    </source>
</evidence>
<reference evidence="1 2" key="1">
    <citation type="journal article" date="2004" name="Proc. Natl. Acad. Sci. U.S.A.">
        <title>Complete genomes of two clinical Staphylococcus aureus strains: evidence for the rapid evolution of virulence and drug resistance.</title>
        <authorList>
            <person name="Holden M.T.G."/>
            <person name="Feil E.J."/>
            <person name="Lindsay J.A."/>
            <person name="Peacock S.J."/>
            <person name="Day N.P.J."/>
            <person name="Enright M.C."/>
            <person name="Foster T.J."/>
            <person name="Moore C.E."/>
            <person name="Hurst L."/>
            <person name="Atkin R."/>
            <person name="Barron A."/>
            <person name="Bason N."/>
            <person name="Bentley S.D."/>
            <person name="Chillingworth C."/>
            <person name="Chillingworth T."/>
            <person name="Churcher C."/>
            <person name="Clark L."/>
            <person name="Corton C."/>
            <person name="Cronin A."/>
            <person name="Doggett J."/>
            <person name="Dowd L."/>
            <person name="Feltwell T."/>
            <person name="Hance Z."/>
            <person name="Harris B."/>
            <person name="Hauser H."/>
            <person name="Holroyd S."/>
            <person name="Jagels K."/>
            <person name="James K.D."/>
            <person name="Lennard N."/>
            <person name="Line A."/>
            <person name="Mayes R."/>
            <person name="Moule S."/>
            <person name="Mungall K."/>
            <person name="Ormond D."/>
            <person name="Quail M.A."/>
            <person name="Rabbinowitsch E."/>
            <person name="Rutherford K."/>
            <person name="Sanders M."/>
            <person name="Sharp S."/>
            <person name="Simmonds M."/>
            <person name="Stevens K."/>
            <person name="Whitehead S."/>
            <person name="Barrell B.G."/>
            <person name="Spratt B.G."/>
            <person name="Parkhill J."/>
        </authorList>
    </citation>
    <scope>NUCLEOTIDE SEQUENCE [LARGE SCALE GENOMIC DNA]</scope>
    <source>
        <strain evidence="1 2">MRSA252</strain>
    </source>
</reference>
<evidence type="ECO:0000313" key="1">
    <source>
        <dbReference type="EMBL" id="CAG41096.1"/>
    </source>
</evidence>